<dbReference type="SUPFAM" id="SSF51445">
    <property type="entry name" value="(Trans)glycosidases"/>
    <property type="match status" value="1"/>
</dbReference>
<feature type="compositionally biased region" description="Polar residues" evidence="1">
    <location>
        <begin position="28"/>
        <end position="39"/>
    </location>
</feature>
<feature type="region of interest" description="Disordered" evidence="1">
    <location>
        <begin position="1"/>
        <end position="43"/>
    </location>
</feature>
<evidence type="ECO:0000313" key="3">
    <source>
        <dbReference type="EMBL" id="PWN31868.1"/>
    </source>
</evidence>
<dbReference type="PANTHER" id="PTHR34154">
    <property type="entry name" value="ALKALI-SENSITIVE LINKAGE PROTEIN 1"/>
    <property type="match status" value="1"/>
</dbReference>
<evidence type="ECO:0000256" key="1">
    <source>
        <dbReference type="SAM" id="MobiDB-lite"/>
    </source>
</evidence>
<protein>
    <recommendedName>
        <fullName evidence="2">Asl1-like glycosyl hydrolase catalytic domain-containing protein</fullName>
    </recommendedName>
</protein>
<dbReference type="GO" id="GO:0009277">
    <property type="term" value="C:fungal-type cell wall"/>
    <property type="evidence" value="ECO:0007669"/>
    <property type="project" value="TreeGrafter"/>
</dbReference>
<dbReference type="OrthoDB" id="5959761at2759"/>
<proteinExistence type="predicted"/>
<accession>A0A316V4D3</accession>
<dbReference type="Gene3D" id="3.20.20.80">
    <property type="entry name" value="Glycosidases"/>
    <property type="match status" value="1"/>
</dbReference>
<keyword evidence="4" id="KW-1185">Reference proteome</keyword>
<name>A0A316V4D3_9BASI</name>
<dbReference type="InterPro" id="IPR024655">
    <property type="entry name" value="Asl1_glyco_hydro_catalytic"/>
</dbReference>
<dbReference type="InterPro" id="IPR017853">
    <property type="entry name" value="GH"/>
</dbReference>
<dbReference type="Pfam" id="PF11790">
    <property type="entry name" value="Glyco_hydro_cc"/>
    <property type="match status" value="1"/>
</dbReference>
<feature type="domain" description="Asl1-like glycosyl hydrolase catalytic" evidence="2">
    <location>
        <begin position="49"/>
        <end position="275"/>
    </location>
</feature>
<dbReference type="EMBL" id="KZ819606">
    <property type="protein sequence ID" value="PWN31868.1"/>
    <property type="molecule type" value="Genomic_DNA"/>
</dbReference>
<feature type="non-terminal residue" evidence="3">
    <location>
        <position position="1"/>
    </location>
</feature>
<feature type="non-terminal residue" evidence="3">
    <location>
        <position position="276"/>
    </location>
</feature>
<feature type="compositionally biased region" description="Basic residues" evidence="1">
    <location>
        <begin position="1"/>
        <end position="12"/>
    </location>
</feature>
<dbReference type="RefSeq" id="XP_025352170.1">
    <property type="nucleotide sequence ID" value="XM_025495813.1"/>
</dbReference>
<dbReference type="Proteomes" id="UP000245771">
    <property type="component" value="Unassembled WGS sequence"/>
</dbReference>
<dbReference type="InterPro" id="IPR053183">
    <property type="entry name" value="ASL1"/>
</dbReference>
<sequence length="276" mass="30188">SQKNKQGGKKKNNSPAKTNNDQTDRHPSTSSSGKPSLTPNGIKAGIAGGQSLDFIKGAIGWYTEWTPNPYGQTPKNVAFATMMWGLGWTDHDNDWQRFQDFKKIKPGTYKYVIGMNEADFKGGGSSGVIPTDKAAEAWDQYIAPHGRAGSLLISPSCAKQADETWMGPFLKKVKTKPDVVNVHIFKNKASQIKGVLDHYAQYGYPLWVTELACINYSNGAHDPCNQNDAEEFVREAVKILEADDRVKAYAWSDANNGPACKLTQAGGKQLSKTGQT</sequence>
<dbReference type="AlphaFoldDB" id="A0A316V4D3"/>
<dbReference type="GeneID" id="37017594"/>
<dbReference type="PANTHER" id="PTHR34154:SF14">
    <property type="entry name" value="ASL1-LIKE GLYCOSYL HYDROLASE CATALYTIC DOMAIN-CONTAINING PROTEIN"/>
    <property type="match status" value="1"/>
</dbReference>
<organism evidence="3 4">
    <name type="scientific">Meira miltonrushii</name>
    <dbReference type="NCBI Taxonomy" id="1280837"/>
    <lineage>
        <taxon>Eukaryota</taxon>
        <taxon>Fungi</taxon>
        <taxon>Dikarya</taxon>
        <taxon>Basidiomycota</taxon>
        <taxon>Ustilaginomycotina</taxon>
        <taxon>Exobasidiomycetes</taxon>
        <taxon>Exobasidiales</taxon>
        <taxon>Brachybasidiaceae</taxon>
        <taxon>Meira</taxon>
    </lineage>
</organism>
<reference evidence="3 4" key="1">
    <citation type="journal article" date="2018" name="Mol. Biol. Evol.">
        <title>Broad Genomic Sampling Reveals a Smut Pathogenic Ancestry of the Fungal Clade Ustilaginomycotina.</title>
        <authorList>
            <person name="Kijpornyongpan T."/>
            <person name="Mondo S.J."/>
            <person name="Barry K."/>
            <person name="Sandor L."/>
            <person name="Lee J."/>
            <person name="Lipzen A."/>
            <person name="Pangilinan J."/>
            <person name="LaButti K."/>
            <person name="Hainaut M."/>
            <person name="Henrissat B."/>
            <person name="Grigoriev I.V."/>
            <person name="Spatafora J.W."/>
            <person name="Aime M.C."/>
        </authorList>
    </citation>
    <scope>NUCLEOTIDE SEQUENCE [LARGE SCALE GENOMIC DNA]</scope>
    <source>
        <strain evidence="3 4">MCA 3882</strain>
    </source>
</reference>
<evidence type="ECO:0000259" key="2">
    <source>
        <dbReference type="Pfam" id="PF11790"/>
    </source>
</evidence>
<evidence type="ECO:0000313" key="4">
    <source>
        <dbReference type="Proteomes" id="UP000245771"/>
    </source>
</evidence>
<dbReference type="InParanoid" id="A0A316V4D3"/>
<gene>
    <name evidence="3" type="ORF">FA14DRAFT_107566</name>
</gene>
<dbReference type="STRING" id="1280837.A0A316V4D3"/>
<dbReference type="GO" id="GO:0071966">
    <property type="term" value="P:fungal-type cell wall polysaccharide metabolic process"/>
    <property type="evidence" value="ECO:0007669"/>
    <property type="project" value="TreeGrafter"/>
</dbReference>